<name>A0A975J2B1_9BACT</name>
<dbReference type="PANTHER" id="PTHR30383:SF5">
    <property type="entry name" value="SGNH HYDROLASE-TYPE ESTERASE DOMAIN-CONTAINING PROTEIN"/>
    <property type="match status" value="1"/>
</dbReference>
<dbReference type="InterPro" id="IPR036514">
    <property type="entry name" value="SGNH_hydro_sf"/>
</dbReference>
<evidence type="ECO:0000259" key="1">
    <source>
        <dbReference type="Pfam" id="PF13472"/>
    </source>
</evidence>
<organism evidence="2 3">
    <name type="scientific">Luteolibacter ambystomatis</name>
    <dbReference type="NCBI Taxonomy" id="2824561"/>
    <lineage>
        <taxon>Bacteria</taxon>
        <taxon>Pseudomonadati</taxon>
        <taxon>Verrucomicrobiota</taxon>
        <taxon>Verrucomicrobiia</taxon>
        <taxon>Verrucomicrobiales</taxon>
        <taxon>Verrucomicrobiaceae</taxon>
        <taxon>Luteolibacter</taxon>
    </lineage>
</organism>
<evidence type="ECO:0000313" key="3">
    <source>
        <dbReference type="Proteomes" id="UP000676169"/>
    </source>
</evidence>
<dbReference type="EMBL" id="CP073100">
    <property type="protein sequence ID" value="QUE52728.1"/>
    <property type="molecule type" value="Genomic_DNA"/>
</dbReference>
<sequence>MPSARDSASFFATVPVMRIVRRLLPLLLLAVLPAQTRAAVKILAIGDSLTEEYTDEASLAGIGPNIHNWTELIRSYRATEANLGTFKAGNYFDWRTKGASANFAFPGFTTSDWIGILNTTSTTNYDGKTKAAIISELPTANVAVIFLGANDLSDVYGSVFNNTESPTALSDIVNRIATIHDWVRARDATIPIVICTVADIGATPSKAATYSDPAKRITTRAKVAAFNQSIITMAQGKGATVARIDRLTDRAYDENPFNLNGTVFTLAGASNNPAGRVFSQDNFHPATVGQFLILNEVLAACKTATAQTLTVFPNREILTNLGFNADAPYNTWRAGYAGLGVPTADDDKDGLPNLVEYALGTSPQTRTSPWTFTVPMNGTVKFPTSAINLRYASLTVMESVNLTTWSAVPGNRITVAGDGTWTIIPASSGKGFYRLKAEVRP</sequence>
<accession>A0A975J2B1</accession>
<gene>
    <name evidence="2" type="ORF">KBB96_07500</name>
</gene>
<dbReference type="AlphaFoldDB" id="A0A975J2B1"/>
<dbReference type="GO" id="GO:0004622">
    <property type="term" value="F:phosphatidylcholine lysophospholipase activity"/>
    <property type="evidence" value="ECO:0007669"/>
    <property type="project" value="TreeGrafter"/>
</dbReference>
<dbReference type="InterPro" id="IPR051532">
    <property type="entry name" value="Ester_Hydrolysis_Enzymes"/>
</dbReference>
<dbReference type="Gene3D" id="3.40.50.1110">
    <property type="entry name" value="SGNH hydrolase"/>
    <property type="match status" value="1"/>
</dbReference>
<reference evidence="2" key="1">
    <citation type="submission" date="2021-04" db="EMBL/GenBank/DDBJ databases">
        <title>Luteolibacter sp. 32A isolated from the skin of an Anderson's salamander (Ambystoma andersonii).</title>
        <authorList>
            <person name="Spergser J."/>
            <person name="Busse H.-J."/>
        </authorList>
    </citation>
    <scope>NUCLEOTIDE SEQUENCE</scope>
    <source>
        <strain evidence="2">32A</strain>
    </source>
</reference>
<dbReference type="InterPro" id="IPR013830">
    <property type="entry name" value="SGNH_hydro"/>
</dbReference>
<dbReference type="Pfam" id="PF13472">
    <property type="entry name" value="Lipase_GDSL_2"/>
    <property type="match status" value="1"/>
</dbReference>
<keyword evidence="3" id="KW-1185">Reference proteome</keyword>
<protein>
    <recommendedName>
        <fullName evidence="1">SGNH hydrolase-type esterase domain-containing protein</fullName>
    </recommendedName>
</protein>
<dbReference type="PANTHER" id="PTHR30383">
    <property type="entry name" value="THIOESTERASE 1/PROTEASE 1/LYSOPHOSPHOLIPASE L1"/>
    <property type="match status" value="1"/>
</dbReference>
<dbReference type="Proteomes" id="UP000676169">
    <property type="component" value="Chromosome"/>
</dbReference>
<dbReference type="RefSeq" id="WP_211634001.1">
    <property type="nucleotide sequence ID" value="NZ_CP073100.1"/>
</dbReference>
<dbReference type="SUPFAM" id="SSF52266">
    <property type="entry name" value="SGNH hydrolase"/>
    <property type="match status" value="1"/>
</dbReference>
<feature type="domain" description="SGNH hydrolase-type esterase" evidence="1">
    <location>
        <begin position="44"/>
        <end position="285"/>
    </location>
</feature>
<evidence type="ECO:0000313" key="2">
    <source>
        <dbReference type="EMBL" id="QUE52728.1"/>
    </source>
</evidence>
<proteinExistence type="predicted"/>
<dbReference type="KEGG" id="lamb:KBB96_07500"/>